<reference evidence="3" key="1">
    <citation type="journal article" date="2019" name="Int. J. Syst. Evol. Microbiol.">
        <title>The Global Catalogue of Microorganisms (GCM) 10K type strain sequencing project: providing services to taxonomists for standard genome sequencing and annotation.</title>
        <authorList>
            <consortium name="The Broad Institute Genomics Platform"/>
            <consortium name="The Broad Institute Genome Sequencing Center for Infectious Disease"/>
            <person name="Wu L."/>
            <person name="Ma J."/>
        </authorList>
    </citation>
    <scope>NUCLEOTIDE SEQUENCE [LARGE SCALE GENOMIC DNA]</scope>
    <source>
        <strain evidence="3">JCM 31921</strain>
    </source>
</reference>
<name>A0ABP8MRM3_9BACT</name>
<feature type="domain" description="N-acetyltransferase" evidence="1">
    <location>
        <begin position="12"/>
        <end position="176"/>
    </location>
</feature>
<dbReference type="PROSITE" id="PS51186">
    <property type="entry name" value="GNAT"/>
    <property type="match status" value="1"/>
</dbReference>
<dbReference type="Pfam" id="PF13302">
    <property type="entry name" value="Acetyltransf_3"/>
    <property type="match status" value="1"/>
</dbReference>
<dbReference type="InterPro" id="IPR016181">
    <property type="entry name" value="Acyl_CoA_acyltransferase"/>
</dbReference>
<dbReference type="InterPro" id="IPR000182">
    <property type="entry name" value="GNAT_dom"/>
</dbReference>
<gene>
    <name evidence="2" type="ORF">GCM10023092_13540</name>
</gene>
<comment type="caution">
    <text evidence="2">The sequence shown here is derived from an EMBL/GenBank/DDBJ whole genome shotgun (WGS) entry which is preliminary data.</text>
</comment>
<dbReference type="EMBL" id="BAABEZ010000022">
    <property type="protein sequence ID" value="GAA4453351.1"/>
    <property type="molecule type" value="Genomic_DNA"/>
</dbReference>
<evidence type="ECO:0000259" key="1">
    <source>
        <dbReference type="PROSITE" id="PS51186"/>
    </source>
</evidence>
<protein>
    <submittedName>
        <fullName evidence="2">GNAT family N-acetyltransferase</fullName>
    </submittedName>
</protein>
<dbReference type="Proteomes" id="UP001501410">
    <property type="component" value="Unassembled WGS sequence"/>
</dbReference>
<proteinExistence type="predicted"/>
<dbReference type="InterPro" id="IPR051531">
    <property type="entry name" value="N-acetyltransferase"/>
</dbReference>
<accession>A0ABP8MRM3</accession>
<evidence type="ECO:0000313" key="3">
    <source>
        <dbReference type="Proteomes" id="UP001501410"/>
    </source>
</evidence>
<dbReference type="RefSeq" id="WP_344824399.1">
    <property type="nucleotide sequence ID" value="NZ_BAABEZ010000022.1"/>
</dbReference>
<keyword evidence="3" id="KW-1185">Reference proteome</keyword>
<organism evidence="2 3">
    <name type="scientific">Rurimicrobium arvi</name>
    <dbReference type="NCBI Taxonomy" id="2049916"/>
    <lineage>
        <taxon>Bacteria</taxon>
        <taxon>Pseudomonadati</taxon>
        <taxon>Bacteroidota</taxon>
        <taxon>Chitinophagia</taxon>
        <taxon>Chitinophagales</taxon>
        <taxon>Chitinophagaceae</taxon>
        <taxon>Rurimicrobium</taxon>
    </lineage>
</organism>
<dbReference type="PANTHER" id="PTHR43792">
    <property type="entry name" value="GNAT FAMILY, PUTATIVE (AFU_ORTHOLOGUE AFUA_3G00765)-RELATED-RELATED"/>
    <property type="match status" value="1"/>
</dbReference>
<evidence type="ECO:0000313" key="2">
    <source>
        <dbReference type="EMBL" id="GAA4453351.1"/>
    </source>
</evidence>
<sequence>MQYTDGLESARLVTRFVTMADTTAWLEYYADPQATAYTAIPGMTAAEMTRHVLHHTMLRYSDGRMGLQALLCKEGRELVGMCGLMVQELNGVPEVEIGYHLLRRHWGKGYATEAAQLFRDYGFRNGVASLVSIIHPGNIASQKVAIRNGMQIDPSITVFKGQQRMVFRITMEEWMHLGYQTAQFNSNTNT</sequence>
<dbReference type="Gene3D" id="3.40.630.30">
    <property type="match status" value="1"/>
</dbReference>
<dbReference type="PANTHER" id="PTHR43792:SF1">
    <property type="entry name" value="N-ACETYLTRANSFERASE DOMAIN-CONTAINING PROTEIN"/>
    <property type="match status" value="1"/>
</dbReference>
<dbReference type="SUPFAM" id="SSF55729">
    <property type="entry name" value="Acyl-CoA N-acyltransferases (Nat)"/>
    <property type="match status" value="1"/>
</dbReference>